<protein>
    <submittedName>
        <fullName evidence="2">Uncharacterized protein</fullName>
    </submittedName>
</protein>
<sequence length="57" mass="7026">MNDIIFEYRLDILVTKNLHRLKLRTALLIFLAFFFLPFFENEIKLGEPDFKFKAYRR</sequence>
<proteinExistence type="predicted"/>
<organism evidence="2">
    <name type="scientific">Rhizophora mucronata</name>
    <name type="common">Asiatic mangrove</name>
    <dbReference type="NCBI Taxonomy" id="61149"/>
    <lineage>
        <taxon>Eukaryota</taxon>
        <taxon>Viridiplantae</taxon>
        <taxon>Streptophyta</taxon>
        <taxon>Embryophyta</taxon>
        <taxon>Tracheophyta</taxon>
        <taxon>Spermatophyta</taxon>
        <taxon>Magnoliopsida</taxon>
        <taxon>eudicotyledons</taxon>
        <taxon>Gunneridae</taxon>
        <taxon>Pentapetalae</taxon>
        <taxon>rosids</taxon>
        <taxon>fabids</taxon>
        <taxon>Malpighiales</taxon>
        <taxon>Rhizophoraceae</taxon>
        <taxon>Rhizophora</taxon>
    </lineage>
</organism>
<keyword evidence="1" id="KW-0812">Transmembrane</keyword>
<keyword evidence="1" id="KW-1133">Transmembrane helix</keyword>
<feature type="transmembrane region" description="Helical" evidence="1">
    <location>
        <begin position="21"/>
        <end position="39"/>
    </location>
</feature>
<dbReference type="AlphaFoldDB" id="A0A2P2NBM4"/>
<dbReference type="EMBL" id="GGEC01059379">
    <property type="protein sequence ID" value="MBX39863.1"/>
    <property type="molecule type" value="Transcribed_RNA"/>
</dbReference>
<keyword evidence="1" id="KW-0472">Membrane</keyword>
<accession>A0A2P2NBM4</accession>
<evidence type="ECO:0000313" key="2">
    <source>
        <dbReference type="EMBL" id="MBX39863.1"/>
    </source>
</evidence>
<name>A0A2P2NBM4_RHIMU</name>
<reference evidence="2" key="1">
    <citation type="submission" date="2018-02" db="EMBL/GenBank/DDBJ databases">
        <title>Rhizophora mucronata_Transcriptome.</title>
        <authorList>
            <person name="Meera S.P."/>
            <person name="Sreeshan A."/>
            <person name="Augustine A."/>
        </authorList>
    </citation>
    <scope>NUCLEOTIDE SEQUENCE</scope>
    <source>
        <tissue evidence="2">Leaf</tissue>
    </source>
</reference>
<evidence type="ECO:0000256" key="1">
    <source>
        <dbReference type="SAM" id="Phobius"/>
    </source>
</evidence>